<protein>
    <submittedName>
        <fullName evidence="2">TGT domain-containing protein</fullName>
    </submittedName>
</protein>
<dbReference type="WBParaSite" id="RSKR_0000261700.1">
    <property type="protein sequence ID" value="RSKR_0000261700.1"/>
    <property type="gene ID" value="RSKR_0000261700"/>
</dbReference>
<reference evidence="2" key="1">
    <citation type="submission" date="2016-11" db="UniProtKB">
        <authorList>
            <consortium name="WormBaseParasite"/>
        </authorList>
    </citation>
    <scope>IDENTIFICATION</scope>
    <source>
        <strain evidence="2">KR3021</strain>
    </source>
</reference>
<dbReference type="Proteomes" id="UP000095286">
    <property type="component" value="Unplaced"/>
</dbReference>
<organism evidence="1 2">
    <name type="scientific">Rhabditophanes sp. KR3021</name>
    <dbReference type="NCBI Taxonomy" id="114890"/>
    <lineage>
        <taxon>Eukaryota</taxon>
        <taxon>Metazoa</taxon>
        <taxon>Ecdysozoa</taxon>
        <taxon>Nematoda</taxon>
        <taxon>Chromadorea</taxon>
        <taxon>Rhabditida</taxon>
        <taxon>Tylenchina</taxon>
        <taxon>Panagrolaimomorpha</taxon>
        <taxon>Strongyloidoidea</taxon>
        <taxon>Alloionematidae</taxon>
        <taxon>Rhabditophanes</taxon>
    </lineage>
</organism>
<name>A0AC35TPJ2_9BILA</name>
<sequence length="382" mass="43142">MIKFELRKSTTLGRAGEILEWGETFQNIHHKTPSYMVYTRGGCVPHLQWKNFSDHLKLTQDPLLQVNLGSFVECSEALEAYGKGIKQFCNIPTNLPIHLTGVDQLGKIAKGYNNNSGMAVWTKAGKKLIDSTALLNLIQLIKPQSFGTLMDYDTEKDALRKRLQKSVVRTANYMREFDRKCAVTIPRIVSINGGNCLEHRAELAKVLAVDENASGFNLDMLLFSESTENEYFSGFNANDITKLLKETFEILPQSKFKLAEGVFNPTQVVALVKMGFDLFDSSYASRLAFEGVAFVVDDDFPNQDGGFKTINFTEKENYEKDFGKVIETCGCYTCSNYTKAYITHLVNTKELLAPLLLTLHNLQEWDKMFGLIRNHLDGQDHL</sequence>
<proteinExistence type="predicted"/>
<evidence type="ECO:0000313" key="2">
    <source>
        <dbReference type="WBParaSite" id="RSKR_0000261700.1"/>
    </source>
</evidence>
<accession>A0AC35TPJ2</accession>
<evidence type="ECO:0000313" key="1">
    <source>
        <dbReference type="Proteomes" id="UP000095286"/>
    </source>
</evidence>